<comment type="similarity">
    <text evidence="1">Belongs to the PrpD family.</text>
</comment>
<dbReference type="AlphaFoldDB" id="A0A411YH74"/>
<dbReference type="InterPro" id="IPR042183">
    <property type="entry name" value="MmgE/PrpD_sf_1"/>
</dbReference>
<feature type="region of interest" description="Disordered" evidence="2">
    <location>
        <begin position="1"/>
        <end position="27"/>
    </location>
</feature>
<dbReference type="InterPro" id="IPR036148">
    <property type="entry name" value="MmgE/PrpD_sf"/>
</dbReference>
<dbReference type="OrthoDB" id="9797528at2"/>
<dbReference type="InterPro" id="IPR042188">
    <property type="entry name" value="MmgE/PrpD_sf_2"/>
</dbReference>
<dbReference type="Gene3D" id="3.30.1330.120">
    <property type="entry name" value="2-methylcitrate dehydratase PrpD"/>
    <property type="match status" value="1"/>
</dbReference>
<feature type="domain" description="MmgE/PrpD N-terminal" evidence="3">
    <location>
        <begin position="36"/>
        <end position="256"/>
    </location>
</feature>
<evidence type="ECO:0000256" key="1">
    <source>
        <dbReference type="ARBA" id="ARBA00006174"/>
    </source>
</evidence>
<dbReference type="PANTHER" id="PTHR16943">
    <property type="entry name" value="2-METHYLCITRATE DEHYDRATASE-RELATED"/>
    <property type="match status" value="1"/>
</dbReference>
<evidence type="ECO:0000313" key="5">
    <source>
        <dbReference type="EMBL" id="QBI20567.1"/>
    </source>
</evidence>
<dbReference type="EMBL" id="CP036402">
    <property type="protein sequence ID" value="QBI20567.1"/>
    <property type="molecule type" value="Genomic_DNA"/>
</dbReference>
<name>A0A411YH74_9ACTN</name>
<gene>
    <name evidence="5" type="ORF">ER308_14020</name>
</gene>
<dbReference type="Pfam" id="PF03972">
    <property type="entry name" value="MmgE_PrpD_N"/>
    <property type="match status" value="1"/>
</dbReference>
<dbReference type="PANTHER" id="PTHR16943:SF8">
    <property type="entry name" value="2-METHYLCITRATE DEHYDRATASE"/>
    <property type="match status" value="1"/>
</dbReference>
<dbReference type="KEGG" id="erz:ER308_14020"/>
<dbReference type="GO" id="GO:0016829">
    <property type="term" value="F:lyase activity"/>
    <property type="evidence" value="ECO:0007669"/>
    <property type="project" value="InterPro"/>
</dbReference>
<accession>A0A411YH74</accession>
<evidence type="ECO:0000259" key="4">
    <source>
        <dbReference type="Pfam" id="PF19305"/>
    </source>
</evidence>
<dbReference type="SUPFAM" id="SSF103378">
    <property type="entry name" value="2-methylcitrate dehydratase PrpD"/>
    <property type="match status" value="1"/>
</dbReference>
<evidence type="ECO:0000256" key="2">
    <source>
        <dbReference type="SAM" id="MobiDB-lite"/>
    </source>
</evidence>
<proteinExistence type="inferred from homology"/>
<reference evidence="5 6" key="1">
    <citation type="submission" date="2019-01" db="EMBL/GenBank/DDBJ databases">
        <title>Egibacter rhizosphaerae EGI 80759T.</title>
        <authorList>
            <person name="Chen D.-D."/>
            <person name="Tian Y."/>
            <person name="Jiao J.-Y."/>
            <person name="Zhang X.-T."/>
            <person name="Zhang Y.-G."/>
            <person name="Zhang Y."/>
            <person name="Xiao M."/>
            <person name="Shu W.-S."/>
            <person name="Li W.-J."/>
        </authorList>
    </citation>
    <scope>NUCLEOTIDE SEQUENCE [LARGE SCALE GENOMIC DNA]</scope>
    <source>
        <strain evidence="5 6">EGI 80759</strain>
    </source>
</reference>
<sequence length="479" mass="49800">MIEEPMSPSPQPPSDPADGDHADPWSAAIAAYATRPPEPMPAALTRATVDRVADAVGCALGAGAEDPAPRSVHRFADHGGDHPVWGTPYAAADPATAALANAALVRYLDANDAYHGIEPIHPSDVIPAVLAAARLGDAPATTALDGIATAYEVAMTAADAIAPTPRGFDHVNVTMLGAVAGCARAIGPSTAQATHAVAIAVTSHVALRQTRTGRISMWKAFAAADACRHALESARLAAAGVEGPGQPFVGTAGLFPLALGIPAGVGEAPVLRLPPTTPERLPNSQVKPYPCGSTIQAPAHAALRLVERGVAARDIARVDIHVGPETRSLHAGPDKLHPRTRETADHSVPFVVACILTHGELSIASFADEIVHDAELHAFLEHRVRVLDDPALDGGHDRGFPTRVEVIRHDGSSVREEVADPPGAPRSPLSPETLRRKFEDLGRRSALADGGAAAWEAVRALGEPGGRIEALERALRAPR</sequence>
<dbReference type="InterPro" id="IPR045336">
    <property type="entry name" value="MmgE_PrpD_N"/>
</dbReference>
<evidence type="ECO:0000259" key="3">
    <source>
        <dbReference type="Pfam" id="PF03972"/>
    </source>
</evidence>
<feature type="region of interest" description="Disordered" evidence="2">
    <location>
        <begin position="411"/>
        <end position="431"/>
    </location>
</feature>
<dbReference type="InterPro" id="IPR005656">
    <property type="entry name" value="MmgE_PrpD"/>
</dbReference>
<evidence type="ECO:0000313" key="6">
    <source>
        <dbReference type="Proteomes" id="UP000291469"/>
    </source>
</evidence>
<dbReference type="Proteomes" id="UP000291469">
    <property type="component" value="Chromosome"/>
</dbReference>
<keyword evidence="6" id="KW-1185">Reference proteome</keyword>
<feature type="domain" description="MmgE/PrpD C-terminal" evidence="4">
    <location>
        <begin position="289"/>
        <end position="445"/>
    </location>
</feature>
<dbReference type="Gene3D" id="1.10.4100.10">
    <property type="entry name" value="2-methylcitrate dehydratase PrpD"/>
    <property type="match status" value="1"/>
</dbReference>
<protein>
    <submittedName>
        <fullName evidence="5">MmgE/PrpD family protein</fullName>
    </submittedName>
</protein>
<dbReference type="Pfam" id="PF19305">
    <property type="entry name" value="MmgE_PrpD_C"/>
    <property type="match status" value="1"/>
</dbReference>
<dbReference type="InterPro" id="IPR045337">
    <property type="entry name" value="MmgE_PrpD_C"/>
</dbReference>
<organism evidence="5 6">
    <name type="scientific">Egibacter rhizosphaerae</name>
    <dbReference type="NCBI Taxonomy" id="1670831"/>
    <lineage>
        <taxon>Bacteria</taxon>
        <taxon>Bacillati</taxon>
        <taxon>Actinomycetota</taxon>
        <taxon>Nitriliruptoria</taxon>
        <taxon>Egibacterales</taxon>
        <taxon>Egibacteraceae</taxon>
        <taxon>Egibacter</taxon>
    </lineage>
</organism>